<feature type="domain" description="Ig-like" evidence="28">
    <location>
        <begin position="661"/>
        <end position="757"/>
    </location>
</feature>
<keyword evidence="16" id="KW-0325">Glycoprotein</keyword>
<keyword evidence="11 25" id="KW-1133">Transmembrane helix</keyword>
<evidence type="ECO:0000256" key="14">
    <source>
        <dbReference type="ARBA" id="ARBA00023157"/>
    </source>
</evidence>
<evidence type="ECO:0000256" key="6">
    <source>
        <dbReference type="ARBA" id="ARBA00022679"/>
    </source>
</evidence>
<evidence type="ECO:0000256" key="11">
    <source>
        <dbReference type="ARBA" id="ARBA00022989"/>
    </source>
</evidence>
<feature type="region of interest" description="Disordered" evidence="24">
    <location>
        <begin position="1392"/>
        <end position="1427"/>
    </location>
</feature>
<dbReference type="InterPro" id="IPR017441">
    <property type="entry name" value="Protein_kinase_ATP_BS"/>
</dbReference>
<evidence type="ECO:0000256" key="18">
    <source>
        <dbReference type="ARBA" id="ARBA00051243"/>
    </source>
</evidence>
<dbReference type="InterPro" id="IPR050122">
    <property type="entry name" value="RTK"/>
</dbReference>
<evidence type="ECO:0000256" key="17">
    <source>
        <dbReference type="ARBA" id="ARBA00023319"/>
    </source>
</evidence>
<dbReference type="GO" id="GO:0005886">
    <property type="term" value="C:plasma membrane"/>
    <property type="evidence" value="ECO:0007669"/>
    <property type="project" value="UniProtKB-SubCell"/>
</dbReference>
<evidence type="ECO:0000256" key="23">
    <source>
        <dbReference type="PROSITE-ProRule" id="PRU10141"/>
    </source>
</evidence>
<evidence type="ECO:0000256" key="26">
    <source>
        <dbReference type="SAM" id="SignalP"/>
    </source>
</evidence>
<keyword evidence="14" id="KW-1015">Disulfide bond</keyword>
<evidence type="ECO:0000259" key="27">
    <source>
        <dbReference type="PROSITE" id="PS50011"/>
    </source>
</evidence>
<evidence type="ECO:0000256" key="7">
    <source>
        <dbReference type="ARBA" id="ARBA00022692"/>
    </source>
</evidence>
<dbReference type="GO" id="GO:0043235">
    <property type="term" value="C:receptor complex"/>
    <property type="evidence" value="ECO:0007669"/>
    <property type="project" value="TreeGrafter"/>
</dbReference>
<dbReference type="PROSITE" id="PS50011">
    <property type="entry name" value="PROTEIN_KINASE_DOM"/>
    <property type="match status" value="1"/>
</dbReference>
<feature type="binding site" evidence="20 23">
    <location>
        <position position="877"/>
    </location>
    <ligand>
        <name>ATP</name>
        <dbReference type="ChEBI" id="CHEBI:30616"/>
    </ligand>
</feature>
<name>A0A8K0GMG1_IGNLU</name>
<feature type="binding site" evidence="21">
    <location>
        <position position="1107"/>
    </location>
    <ligand>
        <name>Mg(2+)</name>
        <dbReference type="ChEBI" id="CHEBI:18420"/>
    </ligand>
</feature>
<evidence type="ECO:0000256" key="25">
    <source>
        <dbReference type="SAM" id="Phobius"/>
    </source>
</evidence>
<keyword evidence="8 20" id="KW-0547">Nucleotide-binding</keyword>
<comment type="catalytic activity">
    <reaction evidence="18">
        <text>L-tyrosyl-[protein] + ATP = O-phospho-L-tyrosyl-[protein] + ADP + H(+)</text>
        <dbReference type="Rhea" id="RHEA:10596"/>
        <dbReference type="Rhea" id="RHEA-COMP:10136"/>
        <dbReference type="Rhea" id="RHEA-COMP:20101"/>
        <dbReference type="ChEBI" id="CHEBI:15378"/>
        <dbReference type="ChEBI" id="CHEBI:30616"/>
        <dbReference type="ChEBI" id="CHEBI:46858"/>
        <dbReference type="ChEBI" id="CHEBI:61978"/>
        <dbReference type="ChEBI" id="CHEBI:456216"/>
        <dbReference type="EC" id="2.7.10.1"/>
    </reaction>
</comment>
<dbReference type="Pfam" id="PF00047">
    <property type="entry name" value="ig"/>
    <property type="match status" value="1"/>
</dbReference>
<dbReference type="Pfam" id="PF07714">
    <property type="entry name" value="PK_Tyr_Ser-Thr"/>
    <property type="match status" value="1"/>
</dbReference>
<dbReference type="Pfam" id="PF07679">
    <property type="entry name" value="I-set"/>
    <property type="match status" value="3"/>
</dbReference>
<evidence type="ECO:0000256" key="19">
    <source>
        <dbReference type="PIRSR" id="PIRSR000615-1"/>
    </source>
</evidence>
<dbReference type="InterPro" id="IPR007110">
    <property type="entry name" value="Ig-like_dom"/>
</dbReference>
<dbReference type="PROSITE" id="PS00107">
    <property type="entry name" value="PROTEIN_KINASE_ATP"/>
    <property type="match status" value="1"/>
</dbReference>
<evidence type="ECO:0000256" key="4">
    <source>
        <dbReference type="ARBA" id="ARBA00022475"/>
    </source>
</evidence>
<proteinExistence type="predicted"/>
<dbReference type="FunFam" id="3.30.200.20:FF:000384">
    <property type="entry name" value="Receptor protein-tyrosine kinase"/>
    <property type="match status" value="1"/>
</dbReference>
<keyword evidence="17" id="KW-0393">Immunoglobulin domain</keyword>
<evidence type="ECO:0000256" key="22">
    <source>
        <dbReference type="PIRSR" id="PIRSR000615-4"/>
    </source>
</evidence>
<protein>
    <recommendedName>
        <fullName evidence="2">receptor protein-tyrosine kinase</fullName>
        <ecNumber evidence="2">2.7.10.1</ecNumber>
    </recommendedName>
</protein>
<keyword evidence="4" id="KW-1003">Cell membrane</keyword>
<keyword evidence="6" id="KW-0808">Transferase</keyword>
<dbReference type="Gene3D" id="3.30.200.20">
    <property type="entry name" value="Phosphorylase Kinase, domain 1"/>
    <property type="match status" value="1"/>
</dbReference>
<evidence type="ECO:0000259" key="28">
    <source>
        <dbReference type="PROSITE" id="PS50835"/>
    </source>
</evidence>
<dbReference type="Proteomes" id="UP000801492">
    <property type="component" value="Unassembled WGS sequence"/>
</dbReference>
<feature type="domain" description="Ig-like" evidence="28">
    <location>
        <begin position="571"/>
        <end position="651"/>
    </location>
</feature>
<dbReference type="InterPro" id="IPR003599">
    <property type="entry name" value="Ig_sub"/>
</dbReference>
<feature type="compositionally biased region" description="Low complexity" evidence="24">
    <location>
        <begin position="1403"/>
        <end position="1419"/>
    </location>
</feature>
<dbReference type="PROSITE" id="PS50835">
    <property type="entry name" value="IG_LIKE"/>
    <property type="match status" value="5"/>
</dbReference>
<feature type="active site" description="Proton acceptor" evidence="19">
    <location>
        <position position="1089"/>
    </location>
</feature>
<dbReference type="Gene3D" id="2.60.40.10">
    <property type="entry name" value="Immunoglobulins"/>
    <property type="match status" value="7"/>
</dbReference>
<keyword evidence="12 25" id="KW-0472">Membrane</keyword>
<evidence type="ECO:0000256" key="10">
    <source>
        <dbReference type="ARBA" id="ARBA00022840"/>
    </source>
</evidence>
<dbReference type="SUPFAM" id="SSF56112">
    <property type="entry name" value="Protein kinase-like (PK-like)"/>
    <property type="match status" value="1"/>
</dbReference>
<keyword evidence="26" id="KW-0732">Signal</keyword>
<keyword evidence="21" id="KW-0460">Magnesium</keyword>
<dbReference type="SMART" id="SM00408">
    <property type="entry name" value="IGc2"/>
    <property type="match status" value="4"/>
</dbReference>
<feature type="transmembrane region" description="Helical" evidence="25">
    <location>
        <begin position="765"/>
        <end position="789"/>
    </location>
</feature>
<evidence type="ECO:0000256" key="12">
    <source>
        <dbReference type="ARBA" id="ARBA00023136"/>
    </source>
</evidence>
<dbReference type="OrthoDB" id="3256376at2759"/>
<evidence type="ECO:0000256" key="8">
    <source>
        <dbReference type="ARBA" id="ARBA00022741"/>
    </source>
</evidence>
<comment type="caution">
    <text evidence="29">The sequence shown here is derived from an EMBL/GenBank/DDBJ whole genome shotgun (WGS) entry which is preliminary data.</text>
</comment>
<feature type="domain" description="Ig-like" evidence="28">
    <location>
        <begin position="439"/>
        <end position="541"/>
    </location>
</feature>
<dbReference type="InterPro" id="IPR001824">
    <property type="entry name" value="Tyr_kinase_rcpt_3_CS"/>
</dbReference>
<dbReference type="InterPro" id="IPR008266">
    <property type="entry name" value="Tyr_kinase_AS"/>
</dbReference>
<evidence type="ECO:0000256" key="2">
    <source>
        <dbReference type="ARBA" id="ARBA00011902"/>
    </source>
</evidence>
<dbReference type="Gene3D" id="1.10.510.10">
    <property type="entry name" value="Transferase(Phosphotransferase) domain 1"/>
    <property type="match status" value="1"/>
</dbReference>
<gene>
    <name evidence="29" type="ORF">ILUMI_03160</name>
</gene>
<dbReference type="PROSITE" id="PS00240">
    <property type="entry name" value="RECEPTOR_TYR_KIN_III"/>
    <property type="match status" value="1"/>
</dbReference>
<feature type="domain" description="Protein kinase" evidence="27">
    <location>
        <begin position="843"/>
        <end position="1241"/>
    </location>
</feature>
<evidence type="ECO:0000256" key="5">
    <source>
        <dbReference type="ARBA" id="ARBA00022553"/>
    </source>
</evidence>
<comment type="subcellular location">
    <subcellularLocation>
        <location evidence="1">Cell membrane</location>
        <topology evidence="1">Single-pass type I membrane protein</topology>
    </subcellularLocation>
</comment>
<keyword evidence="15" id="KW-0675">Receptor</keyword>
<dbReference type="PANTHER" id="PTHR24416">
    <property type="entry name" value="TYROSINE-PROTEIN KINASE RECEPTOR"/>
    <property type="match status" value="1"/>
</dbReference>
<dbReference type="GO" id="GO:0046872">
    <property type="term" value="F:metal ion binding"/>
    <property type="evidence" value="ECO:0007669"/>
    <property type="project" value="UniProtKB-KW"/>
</dbReference>
<evidence type="ECO:0000256" key="16">
    <source>
        <dbReference type="ARBA" id="ARBA00023180"/>
    </source>
</evidence>
<evidence type="ECO:0000313" key="30">
    <source>
        <dbReference type="Proteomes" id="UP000801492"/>
    </source>
</evidence>
<dbReference type="FunFam" id="1.10.510.10:FF:000373">
    <property type="entry name" value="Receptor protein-tyrosine kinase"/>
    <property type="match status" value="1"/>
</dbReference>
<evidence type="ECO:0000313" key="29">
    <source>
        <dbReference type="EMBL" id="KAF2903028.1"/>
    </source>
</evidence>
<dbReference type="InterPro" id="IPR001245">
    <property type="entry name" value="Ser-Thr/Tyr_kinase_cat_dom"/>
</dbReference>
<dbReference type="InterPro" id="IPR003598">
    <property type="entry name" value="Ig_sub2"/>
</dbReference>
<dbReference type="InterPro" id="IPR013783">
    <property type="entry name" value="Ig-like_fold"/>
</dbReference>
<feature type="binding site" evidence="20">
    <location>
        <begin position="850"/>
        <end position="857"/>
    </location>
    <ligand>
        <name>ATP</name>
        <dbReference type="ChEBI" id="CHEBI:30616"/>
    </ligand>
</feature>
<dbReference type="InterPro" id="IPR036179">
    <property type="entry name" value="Ig-like_dom_sf"/>
</dbReference>
<keyword evidence="21" id="KW-0479">Metal-binding</keyword>
<dbReference type="SUPFAM" id="SSF48726">
    <property type="entry name" value="Immunoglobulin"/>
    <property type="match status" value="6"/>
</dbReference>
<dbReference type="GO" id="GO:0004714">
    <property type="term" value="F:transmembrane receptor protein tyrosine kinase activity"/>
    <property type="evidence" value="ECO:0007669"/>
    <property type="project" value="UniProtKB-EC"/>
</dbReference>
<feature type="binding site" evidence="21">
    <location>
        <position position="1094"/>
    </location>
    <ligand>
        <name>Mg(2+)</name>
        <dbReference type="ChEBI" id="CHEBI:18420"/>
    </ligand>
</feature>
<evidence type="ECO:0000256" key="1">
    <source>
        <dbReference type="ARBA" id="ARBA00004251"/>
    </source>
</evidence>
<feature type="domain" description="Ig-like" evidence="28">
    <location>
        <begin position="30"/>
        <end position="125"/>
    </location>
</feature>
<dbReference type="PANTHER" id="PTHR24416:SF600">
    <property type="entry name" value="PDGF- AND VEGF-RECEPTOR RELATED, ISOFORM J"/>
    <property type="match status" value="1"/>
</dbReference>
<feature type="binding site" evidence="20">
    <location>
        <position position="1093"/>
    </location>
    <ligand>
        <name>ATP</name>
        <dbReference type="ChEBI" id="CHEBI:30616"/>
    </ligand>
</feature>
<keyword evidence="10 20" id="KW-0067">ATP-binding</keyword>
<feature type="chain" id="PRO_5035480813" description="receptor protein-tyrosine kinase" evidence="26">
    <location>
        <begin position="25"/>
        <end position="1427"/>
    </location>
</feature>
<dbReference type="InterPro" id="IPR013098">
    <property type="entry name" value="Ig_I-set"/>
</dbReference>
<evidence type="ECO:0000256" key="24">
    <source>
        <dbReference type="SAM" id="MobiDB-lite"/>
    </source>
</evidence>
<evidence type="ECO:0000256" key="15">
    <source>
        <dbReference type="ARBA" id="ARBA00023170"/>
    </source>
</evidence>
<feature type="signal peptide" evidence="26">
    <location>
        <begin position="1"/>
        <end position="24"/>
    </location>
</feature>
<evidence type="ECO:0000256" key="3">
    <source>
        <dbReference type="ARBA" id="ARBA00022473"/>
    </source>
</evidence>
<keyword evidence="7 25" id="KW-0812">Transmembrane</keyword>
<keyword evidence="5" id="KW-0597">Phosphoprotein</keyword>
<dbReference type="InterPro" id="IPR013151">
    <property type="entry name" value="Immunoglobulin_dom"/>
</dbReference>
<dbReference type="EMBL" id="VTPC01001122">
    <property type="protein sequence ID" value="KAF2903028.1"/>
    <property type="molecule type" value="Genomic_DNA"/>
</dbReference>
<evidence type="ECO:0000256" key="20">
    <source>
        <dbReference type="PIRSR" id="PIRSR000615-2"/>
    </source>
</evidence>
<accession>A0A8K0GMG1</accession>
<dbReference type="InterPro" id="IPR011009">
    <property type="entry name" value="Kinase-like_dom_sf"/>
</dbReference>
<dbReference type="PIRSF" id="PIRSF000615">
    <property type="entry name" value="TyrPK_CSF1-R"/>
    <property type="match status" value="1"/>
</dbReference>
<dbReference type="InterPro" id="IPR000719">
    <property type="entry name" value="Prot_kinase_dom"/>
</dbReference>
<dbReference type="SMART" id="SM00409">
    <property type="entry name" value="IG"/>
    <property type="match status" value="6"/>
</dbReference>
<keyword evidence="9" id="KW-0418">Kinase</keyword>
<sequence>MDVFKVFCLIYSLLLGYAIQVTVSQDFSPPRIFPEDPEYIIQTNGNLTLRCEGKRPITWTPETYTEEENAEPKYSTITISPSKTPDSEYIYGSILTIQNASYMDTGYFYCHDIDNADFENEAKVSKIYVYVEDPIQLSVLPDYPTGIVVNQHSEAILPCRPTSPNTRVQLYQLTGDEIENVSYDPKIGFRFYASDLFGHFVYTCQFTKTDESGNETVQSLDVLLYVTPITYAIAKPYVEELSGGHTTVGEKLVLKCTLRVDVRFIMTWSTPDRDGIEKKRINISKTMSDSTSSTTANTFYQILTIEETTLADQGEYTCLVKDANHENNNTKFVRIFDNGEHFINLTEENGVYNISVMAGKPNVQWRIDVKAHPLPKLAWYNDKGEEIQAGWSDNKNRQKYEVYTNGSNQAMLKIYDVTINDRGFYYLKAINEFEEKKLPLFLNVTDKPTVDIEMKSFHMINKPSTVICTVAAYPEASVYWYYKDCQDASCEYQYKKAFKQESQNMLLKSYLSITANYSGYVKCYANNSLGNDISVKEYLVTDVANGFGIWGLDEDTIENTTGIVQYPIAINEVVVLYCAASKYNYTDQLQWYIRDVPIQNSDIYTIEKSETQLSYKLTLSIKSTSKEDSGKYICAVTTKESTDNPAAEQFQDEVIIAVREPEAPVIFNSNLNGSEHAINLPEKFEMWCYAKGIPKPSMIWYKNGVELAESIETKERMKMTDGNCRIIFSSSLEADEGSYKCKAVNKVGTDTKDMNLRFKNKPGNMTYYIISFLVVILVLVIPISVWLIFRLRKEQKLRRELKRAGLVNFENGALECLNPDLGVDDQAELLPYDKKWEFPREKLKLGKQLGAGAFGVVMKAEANGIVDGEETTMVAVKMVKRQADPTYIKALASELKIMVHLGKHLNVVNLLGACTKNVAKRELLVIVEYCRFGNLHNYLLRHRNSFIDQIDAKTGKIDYTFGADILERSFSVSSNKSKSQSPIVKYAALSFSRSDNPIPNSMADYRGNFNYSGETAFTGSTAVSMSPTVEGEDSLLTSTNSAQPEWRSNYHGDYKGNVKPICTKDLITWAFQVARGMEYLASRRVLHGDLAARNILLAENNIVKICDFGLAKSMYKSDNYKKKGDGPLPVKWMAVESIRDRVFSTQSDVWSYGIVLWEFFSLARTPYPGMEADERLYNKLVDGYRMDSPQYATKEMYKIMCECWHPKPLCRPSFTKLAETIGSTLEESVKQYYVDLNDPYLVMNTQRLEEGQSDYLAMLSPPDFEHLSSPHTYVNDEIQPNASPNSMDTPGYLCMKSAHIFSPRLDQENVFNFDVEANNKKHNGEAVCGVELLPMLHTQNESDCDTPNPFNQTPATPTSYSNPTYHIPPSIIERTDTDIVKTTDNYVNMPQNKSAIKSDKTVNNNLNNPSTNNYVNSSSRDWERMQV</sequence>
<dbReference type="GO" id="GO:0005524">
    <property type="term" value="F:ATP binding"/>
    <property type="evidence" value="ECO:0007669"/>
    <property type="project" value="UniProtKB-UniRule"/>
</dbReference>
<keyword evidence="13" id="KW-0829">Tyrosine-protein kinase</keyword>
<dbReference type="CDD" id="cd00096">
    <property type="entry name" value="Ig"/>
    <property type="match status" value="2"/>
</dbReference>
<organism evidence="29 30">
    <name type="scientific">Ignelater luminosus</name>
    <name type="common">Cucubano</name>
    <name type="synonym">Pyrophorus luminosus</name>
    <dbReference type="NCBI Taxonomy" id="2038154"/>
    <lineage>
        <taxon>Eukaryota</taxon>
        <taxon>Metazoa</taxon>
        <taxon>Ecdysozoa</taxon>
        <taxon>Arthropoda</taxon>
        <taxon>Hexapoda</taxon>
        <taxon>Insecta</taxon>
        <taxon>Pterygota</taxon>
        <taxon>Neoptera</taxon>
        <taxon>Endopterygota</taxon>
        <taxon>Coleoptera</taxon>
        <taxon>Polyphaga</taxon>
        <taxon>Elateriformia</taxon>
        <taxon>Elateroidea</taxon>
        <taxon>Elateridae</taxon>
        <taxon>Agrypninae</taxon>
        <taxon>Pyrophorini</taxon>
        <taxon>Ignelater</taxon>
    </lineage>
</organism>
<feature type="site" description="Important for interaction with phosphotyrosine-binding proteins" evidence="22">
    <location>
        <position position="1233"/>
    </location>
</feature>
<reference evidence="29" key="1">
    <citation type="submission" date="2019-08" db="EMBL/GenBank/DDBJ databases">
        <title>The genome of the North American firefly Photinus pyralis.</title>
        <authorList>
            <consortium name="Photinus pyralis genome working group"/>
            <person name="Fallon T.R."/>
            <person name="Sander Lower S.E."/>
            <person name="Weng J.-K."/>
        </authorList>
    </citation>
    <scope>NUCLEOTIDE SEQUENCE</scope>
    <source>
        <strain evidence="29">TRF0915ILg1</strain>
        <tissue evidence="29">Whole body</tissue>
    </source>
</reference>
<evidence type="ECO:0000256" key="9">
    <source>
        <dbReference type="ARBA" id="ARBA00022777"/>
    </source>
</evidence>
<evidence type="ECO:0000256" key="13">
    <source>
        <dbReference type="ARBA" id="ARBA00023137"/>
    </source>
</evidence>
<evidence type="ECO:0000256" key="21">
    <source>
        <dbReference type="PIRSR" id="PIRSR000615-3"/>
    </source>
</evidence>
<keyword evidence="30" id="KW-1185">Reference proteome</keyword>
<keyword evidence="3" id="KW-0217">Developmental protein</keyword>
<dbReference type="GO" id="GO:0007169">
    <property type="term" value="P:cell surface receptor protein tyrosine kinase signaling pathway"/>
    <property type="evidence" value="ECO:0007669"/>
    <property type="project" value="InterPro"/>
</dbReference>
<dbReference type="EC" id="2.7.10.1" evidence="2"/>
<dbReference type="PROSITE" id="PS00109">
    <property type="entry name" value="PROTEIN_KINASE_TYR"/>
    <property type="match status" value="1"/>
</dbReference>
<feature type="domain" description="Ig-like" evidence="28">
    <location>
        <begin position="236"/>
        <end position="334"/>
    </location>
</feature>